<keyword evidence="5 6" id="KW-0472">Membrane</keyword>
<feature type="domain" description="ABC3 transporter permease C-terminal" evidence="7">
    <location>
        <begin position="268"/>
        <end position="386"/>
    </location>
</feature>
<feature type="transmembrane region" description="Helical" evidence="6">
    <location>
        <begin position="361"/>
        <end position="382"/>
    </location>
</feature>
<evidence type="ECO:0000256" key="3">
    <source>
        <dbReference type="ARBA" id="ARBA00022692"/>
    </source>
</evidence>
<dbReference type="GO" id="GO:0022857">
    <property type="term" value="F:transmembrane transporter activity"/>
    <property type="evidence" value="ECO:0007669"/>
    <property type="project" value="TreeGrafter"/>
</dbReference>
<dbReference type="PANTHER" id="PTHR30572">
    <property type="entry name" value="MEMBRANE COMPONENT OF TRANSPORTER-RELATED"/>
    <property type="match status" value="1"/>
</dbReference>
<evidence type="ECO:0000256" key="1">
    <source>
        <dbReference type="ARBA" id="ARBA00004651"/>
    </source>
</evidence>
<sequence length="770" mass="86818">MILHYLKVALRNLRKNKTQHLISALCLAIGILTFSFMLCFVYTVGEEEEYIGGERAMRLMISKKDFAGDVPCVEEDFRALKSQTSGMLEGWAVFSYEAEMEVEVVEKDGRETPYKVTYKVATPATFPFWKLPLLYGSRLPEREDEIIVSTSFARRMAGSENPVGRIVRLASLTPANGITDYRIVNVVAEKEKGGSPRTECWFPLEMKPKTWLQMYALSKEGVSSESLEKYLAGVSWVRGDGTMIVEASSLKEMAENRNTDLVQFFLLFISSLILVSGLINFLKFTFQQFYVRQRELALRKCVGSGSKGLFLLLFFEVFIMLTIAWFLSLLMGEVVMPLARTWLPAEHIFWLSASAVYRLHILVYLGTLLLCIPLLLIPVWRVRKVSLIRLIPVTGGKHVFRSLMIGIQLVVCIFFLGAMMVVHLSYAELFGKTYAPLSPAEEERCLSLSVNSERMRQNWDEIRSGLTALPGIERLVTLGDETLDRNQFSYLYTSYEKADHSKVSVTVAQGDPAYFDFFRIPMNGKPMEADTEGYVYICQSFSDLLQTEQTDGTVVLDGRSYRIAGVYPDLYKQVILDGQANLSVFFPSSQAASCLLKIAPGNDVDQVTEQVIALCRRYVPETLPLEIHRLTDVRQTQAATIGMMKSSMGVLALICVLLVVLSVYSSVTMDAEARRKEVAIRKINGASPRDIGILFARGYVVIFLVAFVVTYPVLRLAMIQTLSDSGLQSIYGWGWGVCLFFVIACLIGMTACWQILRIMWLNPVEEIKRE</sequence>
<evidence type="ECO:0000256" key="2">
    <source>
        <dbReference type="ARBA" id="ARBA00022475"/>
    </source>
</evidence>
<evidence type="ECO:0000313" key="9">
    <source>
        <dbReference type="EMBL" id="RHA77993.1"/>
    </source>
</evidence>
<dbReference type="RefSeq" id="WP_118399982.1">
    <property type="nucleotide sequence ID" value="NZ_CABJGD010000004.1"/>
</dbReference>
<evidence type="ECO:0000256" key="4">
    <source>
        <dbReference type="ARBA" id="ARBA00022989"/>
    </source>
</evidence>
<dbReference type="AlphaFoldDB" id="A0A413T3K1"/>
<organism evidence="9 10">
    <name type="scientific">Phocaeicola coprophilus</name>
    <dbReference type="NCBI Taxonomy" id="387090"/>
    <lineage>
        <taxon>Bacteria</taxon>
        <taxon>Pseudomonadati</taxon>
        <taxon>Bacteroidota</taxon>
        <taxon>Bacteroidia</taxon>
        <taxon>Bacteroidales</taxon>
        <taxon>Bacteroidaceae</taxon>
        <taxon>Phocaeicola</taxon>
    </lineage>
</organism>
<feature type="transmembrane region" description="Helical" evidence="6">
    <location>
        <begin position="309"/>
        <end position="331"/>
    </location>
</feature>
<gene>
    <name evidence="9" type="ORF">DW921_03040</name>
</gene>
<accession>A0A413T3K1</accession>
<feature type="domain" description="ABC3 transporter permease C-terminal" evidence="7">
    <location>
        <begin position="650"/>
        <end position="763"/>
    </location>
</feature>
<keyword evidence="3 6" id="KW-0812">Transmembrane</keyword>
<evidence type="ECO:0000313" key="10">
    <source>
        <dbReference type="Proteomes" id="UP000283855"/>
    </source>
</evidence>
<dbReference type="EMBL" id="QSFT01000004">
    <property type="protein sequence ID" value="RHA77993.1"/>
    <property type="molecule type" value="Genomic_DNA"/>
</dbReference>
<feature type="transmembrane region" description="Helical" evidence="6">
    <location>
        <begin position="403"/>
        <end position="426"/>
    </location>
</feature>
<proteinExistence type="predicted"/>
<evidence type="ECO:0000256" key="6">
    <source>
        <dbReference type="SAM" id="Phobius"/>
    </source>
</evidence>
<dbReference type="PANTHER" id="PTHR30572:SF18">
    <property type="entry name" value="ABC-TYPE MACROLIDE FAMILY EXPORT SYSTEM PERMEASE COMPONENT 2"/>
    <property type="match status" value="1"/>
</dbReference>
<evidence type="ECO:0000259" key="7">
    <source>
        <dbReference type="Pfam" id="PF02687"/>
    </source>
</evidence>
<feature type="transmembrane region" description="Helical" evidence="6">
    <location>
        <begin position="21"/>
        <end position="45"/>
    </location>
</feature>
<dbReference type="GO" id="GO:0005886">
    <property type="term" value="C:plasma membrane"/>
    <property type="evidence" value="ECO:0007669"/>
    <property type="project" value="UniProtKB-SubCell"/>
</dbReference>
<feature type="domain" description="MacB-like periplasmic core" evidence="8">
    <location>
        <begin position="22"/>
        <end position="231"/>
    </location>
</feature>
<comment type="caution">
    <text evidence="9">The sequence shown here is derived from an EMBL/GenBank/DDBJ whole genome shotgun (WGS) entry which is preliminary data.</text>
</comment>
<comment type="subcellular location">
    <subcellularLocation>
        <location evidence="1">Cell membrane</location>
        <topology evidence="1">Multi-pass membrane protein</topology>
    </subcellularLocation>
</comment>
<dbReference type="InterPro" id="IPR050250">
    <property type="entry name" value="Macrolide_Exporter_MacB"/>
</dbReference>
<feature type="transmembrane region" description="Helical" evidence="6">
    <location>
        <begin position="648"/>
        <end position="667"/>
    </location>
</feature>
<keyword evidence="2" id="KW-1003">Cell membrane</keyword>
<feature type="transmembrane region" description="Helical" evidence="6">
    <location>
        <begin position="691"/>
        <end position="713"/>
    </location>
</feature>
<feature type="transmembrane region" description="Helical" evidence="6">
    <location>
        <begin position="261"/>
        <end position="282"/>
    </location>
</feature>
<keyword evidence="4 6" id="KW-1133">Transmembrane helix</keyword>
<protein>
    <submittedName>
        <fullName evidence="9">ABC transporter permease</fullName>
    </submittedName>
</protein>
<feature type="transmembrane region" description="Helical" evidence="6">
    <location>
        <begin position="733"/>
        <end position="756"/>
    </location>
</feature>
<dbReference type="Pfam" id="PF12704">
    <property type="entry name" value="MacB_PCD"/>
    <property type="match status" value="2"/>
</dbReference>
<feature type="domain" description="MacB-like periplasmic core" evidence="8">
    <location>
        <begin position="468"/>
        <end position="613"/>
    </location>
</feature>
<dbReference type="InterPro" id="IPR003838">
    <property type="entry name" value="ABC3_permease_C"/>
</dbReference>
<dbReference type="Proteomes" id="UP000283855">
    <property type="component" value="Unassembled WGS sequence"/>
</dbReference>
<reference evidence="9 10" key="1">
    <citation type="submission" date="2018-08" db="EMBL/GenBank/DDBJ databases">
        <title>A genome reference for cultivated species of the human gut microbiota.</title>
        <authorList>
            <person name="Zou Y."/>
            <person name="Xue W."/>
            <person name="Luo G."/>
        </authorList>
    </citation>
    <scope>NUCLEOTIDE SEQUENCE [LARGE SCALE GENOMIC DNA]</scope>
    <source>
        <strain evidence="9 10">AM42-38</strain>
    </source>
</reference>
<name>A0A413T3K1_9BACT</name>
<dbReference type="InterPro" id="IPR025857">
    <property type="entry name" value="MacB_PCD"/>
</dbReference>
<evidence type="ECO:0000256" key="5">
    <source>
        <dbReference type="ARBA" id="ARBA00023136"/>
    </source>
</evidence>
<evidence type="ECO:0000259" key="8">
    <source>
        <dbReference type="Pfam" id="PF12704"/>
    </source>
</evidence>
<dbReference type="Pfam" id="PF02687">
    <property type="entry name" value="FtsX"/>
    <property type="match status" value="2"/>
</dbReference>